<dbReference type="RefSeq" id="WP_155318278.1">
    <property type="nucleotide sequence ID" value="NZ_AP021874.1"/>
</dbReference>
<evidence type="ECO:0000313" key="2">
    <source>
        <dbReference type="EMBL" id="BBO70320.1"/>
    </source>
</evidence>
<keyword evidence="1" id="KW-0472">Membrane</keyword>
<accession>A0A5K7YPQ0</accession>
<dbReference type="Proteomes" id="UP000427906">
    <property type="component" value="Chromosome"/>
</dbReference>
<dbReference type="OrthoDB" id="5517272at2"/>
<feature type="transmembrane region" description="Helical" evidence="1">
    <location>
        <begin position="21"/>
        <end position="39"/>
    </location>
</feature>
<dbReference type="KEGG" id="dalk:DSCA_42500"/>
<feature type="transmembrane region" description="Helical" evidence="1">
    <location>
        <begin position="103"/>
        <end position="120"/>
    </location>
</feature>
<feature type="transmembrane region" description="Helical" evidence="1">
    <location>
        <begin position="126"/>
        <end position="146"/>
    </location>
</feature>
<name>A0A5K7YPQ0_9BACT</name>
<reference evidence="2 3" key="1">
    <citation type="submission" date="2019-11" db="EMBL/GenBank/DDBJ databases">
        <title>Comparative genomics of hydrocarbon-degrading Desulfosarcina strains.</title>
        <authorList>
            <person name="Watanabe M."/>
            <person name="Kojima H."/>
            <person name="Fukui M."/>
        </authorList>
    </citation>
    <scope>NUCLEOTIDE SEQUENCE [LARGE SCALE GENOMIC DNA]</scope>
    <source>
        <strain evidence="2 3">PL12</strain>
    </source>
</reference>
<evidence type="ECO:0000313" key="3">
    <source>
        <dbReference type="Proteomes" id="UP000427906"/>
    </source>
</evidence>
<evidence type="ECO:0000256" key="1">
    <source>
        <dbReference type="SAM" id="Phobius"/>
    </source>
</evidence>
<keyword evidence="1" id="KW-0812">Transmembrane</keyword>
<keyword evidence="3" id="KW-1185">Reference proteome</keyword>
<proteinExistence type="predicted"/>
<protein>
    <submittedName>
        <fullName evidence="2">Uncharacterized protein</fullName>
    </submittedName>
</protein>
<dbReference type="AlphaFoldDB" id="A0A5K7YPQ0"/>
<organism evidence="2 3">
    <name type="scientific">Desulfosarcina alkanivorans</name>
    <dbReference type="NCBI Taxonomy" id="571177"/>
    <lineage>
        <taxon>Bacteria</taxon>
        <taxon>Pseudomonadati</taxon>
        <taxon>Thermodesulfobacteriota</taxon>
        <taxon>Desulfobacteria</taxon>
        <taxon>Desulfobacterales</taxon>
        <taxon>Desulfosarcinaceae</taxon>
        <taxon>Desulfosarcina</taxon>
    </lineage>
</organism>
<feature type="transmembrane region" description="Helical" evidence="1">
    <location>
        <begin position="45"/>
        <end position="65"/>
    </location>
</feature>
<gene>
    <name evidence="2" type="ORF">DSCA_42500</name>
</gene>
<keyword evidence="1" id="KW-1133">Transmembrane helix</keyword>
<sequence length="167" mass="18914">MPNRKNTGVSLIDRFSLKERMIMQVGWYGFMTIGTFGIYRQSPVWAVIYVIYSLLAFAQVILPGLCAHCPYPSMHATCLFLPPSLLSRFYPYKGPRMRTMEKISVGTAMAGLVLMPNIWLVRDPPLLALFWLFGLPILAVFPVHYCRRCRHSGCPMNKVPASNPSDV</sequence>
<dbReference type="EMBL" id="AP021874">
    <property type="protein sequence ID" value="BBO70320.1"/>
    <property type="molecule type" value="Genomic_DNA"/>
</dbReference>